<dbReference type="AlphaFoldDB" id="A0A7J7JD69"/>
<dbReference type="Proteomes" id="UP000593567">
    <property type="component" value="Unassembled WGS sequence"/>
</dbReference>
<evidence type="ECO:0000313" key="2">
    <source>
        <dbReference type="Proteomes" id="UP000593567"/>
    </source>
</evidence>
<organism evidence="1 2">
    <name type="scientific">Bugula neritina</name>
    <name type="common">Brown bryozoan</name>
    <name type="synonym">Sertularia neritina</name>
    <dbReference type="NCBI Taxonomy" id="10212"/>
    <lineage>
        <taxon>Eukaryota</taxon>
        <taxon>Metazoa</taxon>
        <taxon>Spiralia</taxon>
        <taxon>Lophotrochozoa</taxon>
        <taxon>Bryozoa</taxon>
        <taxon>Gymnolaemata</taxon>
        <taxon>Cheilostomatida</taxon>
        <taxon>Flustrina</taxon>
        <taxon>Buguloidea</taxon>
        <taxon>Bugulidae</taxon>
        <taxon>Bugula</taxon>
    </lineage>
</organism>
<protein>
    <submittedName>
        <fullName evidence="1">Uncharacterized protein</fullName>
    </submittedName>
</protein>
<reference evidence="1" key="1">
    <citation type="submission" date="2020-06" db="EMBL/GenBank/DDBJ databases">
        <title>Draft genome of Bugula neritina, a colonial animal packing powerful symbionts and potential medicines.</title>
        <authorList>
            <person name="Rayko M."/>
        </authorList>
    </citation>
    <scope>NUCLEOTIDE SEQUENCE [LARGE SCALE GENOMIC DNA]</scope>
    <source>
        <strain evidence="1">Kwan_BN1</strain>
    </source>
</reference>
<dbReference type="EMBL" id="VXIV02002731">
    <property type="protein sequence ID" value="KAF6023318.1"/>
    <property type="molecule type" value="Genomic_DNA"/>
</dbReference>
<name>A0A7J7JD69_BUGNE</name>
<keyword evidence="2" id="KW-1185">Reference proteome</keyword>
<comment type="caution">
    <text evidence="1">The sequence shown here is derived from an EMBL/GenBank/DDBJ whole genome shotgun (WGS) entry which is preliminary data.</text>
</comment>
<accession>A0A7J7JD69</accession>
<gene>
    <name evidence="1" type="ORF">EB796_018365</name>
</gene>
<sequence length="125" mass="14363">MSLIFILVPLNVSYLPVGEYEFPFEFKTRKRPHFKGFRLNCCPKEKKRFYRKEYTLVAKTYSINDSEKTAAEASVITISPSCYVDKLLNAGSKLPTDNIQNKGSLPVTYCQNIEGAMNICRPRNR</sequence>
<evidence type="ECO:0000313" key="1">
    <source>
        <dbReference type="EMBL" id="KAF6023318.1"/>
    </source>
</evidence>
<proteinExistence type="predicted"/>